<dbReference type="PANTHER" id="PTHR31571">
    <property type="entry name" value="ALTERED INHERITANCE OF MITOCHONDRIA PROTEIN 6"/>
    <property type="match status" value="1"/>
</dbReference>
<dbReference type="InterPro" id="IPR017946">
    <property type="entry name" value="PLC-like_Pdiesterase_TIM-brl"/>
</dbReference>
<dbReference type="STRING" id="558155.SAMN04487911_12233"/>
<sequence>MKWKTMMCLVPILLFTTINQAQKKTILQNVLSHNDYGQERPLFDAIAAGINAVEADVVFLDGKLYVAHGPAEVTKENTLRSLYLDPLRQIIENNKGYVLQKGIPFILYINTKTAGETLLKINEELSNYQDIITRFNGKNESPKPITVICGGGEYKDMPQRYMTGEGKLGIPEEIPASRIYMVNLNWKKHFSYSGDGKMPGKERKKLKKYVNAAHSKARILRFWNNPDITSEHGPNFWKTVLKEGVDLLNTDNPEDIGLYYNKKFNK</sequence>
<evidence type="ECO:0000256" key="2">
    <source>
        <dbReference type="SAM" id="SignalP"/>
    </source>
</evidence>
<dbReference type="GO" id="GO:0008081">
    <property type="term" value="F:phosphoric diester hydrolase activity"/>
    <property type="evidence" value="ECO:0007669"/>
    <property type="project" value="InterPro"/>
</dbReference>
<protein>
    <recommendedName>
        <fullName evidence="1">Altered inheritance of mitochondria protein 6</fullName>
    </recommendedName>
</protein>
<dbReference type="InterPro" id="IPR051236">
    <property type="entry name" value="HAT_RTT109-like"/>
</dbReference>
<dbReference type="SUPFAM" id="SSF51695">
    <property type="entry name" value="PLC-like phosphodiesterases"/>
    <property type="match status" value="1"/>
</dbReference>
<name>A0A1M6JKC5_9FLAO</name>
<evidence type="ECO:0000313" key="3">
    <source>
        <dbReference type="EMBL" id="SHJ47114.1"/>
    </source>
</evidence>
<keyword evidence="2" id="KW-0732">Signal</keyword>
<accession>A0A1M6JKC5</accession>
<reference evidence="3 4" key="1">
    <citation type="submission" date="2016-11" db="EMBL/GenBank/DDBJ databases">
        <authorList>
            <person name="Jaros S."/>
            <person name="Januszkiewicz K."/>
            <person name="Wedrychowicz H."/>
        </authorList>
    </citation>
    <scope>NUCLEOTIDE SEQUENCE [LARGE SCALE GENOMIC DNA]</scope>
    <source>
        <strain evidence="3 4">CGMCC 1.8863</strain>
    </source>
</reference>
<dbReference type="Proteomes" id="UP000184231">
    <property type="component" value="Unassembled WGS sequence"/>
</dbReference>
<dbReference type="RefSeq" id="WP_143150509.1">
    <property type="nucleotide sequence ID" value="NZ_FQYX01000022.1"/>
</dbReference>
<evidence type="ECO:0000313" key="4">
    <source>
        <dbReference type="Proteomes" id="UP000184231"/>
    </source>
</evidence>
<evidence type="ECO:0000256" key="1">
    <source>
        <dbReference type="ARBA" id="ARBA00014286"/>
    </source>
</evidence>
<gene>
    <name evidence="3" type="ORF">SAMN04487911_12233</name>
</gene>
<dbReference type="EMBL" id="FQYX01000022">
    <property type="protein sequence ID" value="SHJ47114.1"/>
    <property type="molecule type" value="Genomic_DNA"/>
</dbReference>
<dbReference type="OrthoDB" id="9794455at2"/>
<dbReference type="AlphaFoldDB" id="A0A1M6JKC5"/>
<dbReference type="PANTHER" id="PTHR31571:SF1">
    <property type="entry name" value="ALTERED INHERITANCE OF MITOCHONDRIA PROTEIN 6"/>
    <property type="match status" value="1"/>
</dbReference>
<feature type="chain" id="PRO_5013382418" description="Altered inheritance of mitochondria protein 6" evidence="2">
    <location>
        <begin position="24"/>
        <end position="266"/>
    </location>
</feature>
<proteinExistence type="predicted"/>
<keyword evidence="4" id="KW-1185">Reference proteome</keyword>
<feature type="signal peptide" evidence="2">
    <location>
        <begin position="1"/>
        <end position="23"/>
    </location>
</feature>
<organism evidence="3 4">
    <name type="scientific">Arenibacter nanhaiticus</name>
    <dbReference type="NCBI Taxonomy" id="558155"/>
    <lineage>
        <taxon>Bacteria</taxon>
        <taxon>Pseudomonadati</taxon>
        <taxon>Bacteroidota</taxon>
        <taxon>Flavobacteriia</taxon>
        <taxon>Flavobacteriales</taxon>
        <taxon>Flavobacteriaceae</taxon>
        <taxon>Arenibacter</taxon>
    </lineage>
</organism>
<dbReference type="GO" id="GO:0006629">
    <property type="term" value="P:lipid metabolic process"/>
    <property type="evidence" value="ECO:0007669"/>
    <property type="project" value="InterPro"/>
</dbReference>